<feature type="domain" description="F-box" evidence="1">
    <location>
        <begin position="18"/>
        <end position="63"/>
    </location>
</feature>
<dbReference type="Gene3D" id="1.20.1280.50">
    <property type="match status" value="1"/>
</dbReference>
<dbReference type="InterPro" id="IPR036047">
    <property type="entry name" value="F-box-like_dom_sf"/>
</dbReference>
<dbReference type="InterPro" id="IPR001810">
    <property type="entry name" value="F-box_dom"/>
</dbReference>
<dbReference type="PANTHER" id="PTHR31111">
    <property type="entry name" value="BNAA05G37150D PROTEIN-RELATED"/>
    <property type="match status" value="1"/>
</dbReference>
<dbReference type="PROSITE" id="PS50181">
    <property type="entry name" value="FBOX"/>
    <property type="match status" value="1"/>
</dbReference>
<proteinExistence type="predicted"/>
<dbReference type="InterPro" id="IPR011043">
    <property type="entry name" value="Gal_Oxase/kelch_b-propeller"/>
</dbReference>
<evidence type="ECO:0000259" key="1">
    <source>
        <dbReference type="PROSITE" id="PS50181"/>
    </source>
</evidence>
<dbReference type="Pfam" id="PF00646">
    <property type="entry name" value="F-box"/>
    <property type="match status" value="1"/>
</dbReference>
<dbReference type="EMBL" id="CM010631">
    <property type="protein sequence ID" value="RID66929.1"/>
    <property type="molecule type" value="Genomic_DNA"/>
</dbReference>
<sequence length="350" mass="40423">MEDLQLSLSRQLDLDHAGNSTTTIPFDLIIDIFSLLPAKSLIRFLSVSKLWFSTIRSKTFVDMFLTRSMTRPRLLFTFYHIESRRNFIFSAPEYEYSDDGKYFSSAMARYDMTISDLDHYRFCGSVNGFICFISGVSGPFCNWIPPFSSITVYNPTTRQLVKLPDFTSNGRYEHFVCTLSSFQQQEWRKIENPTGDNYRSVFFERICIDGALYYGADESRIVRFDVRSEKIEFIKTPHIWTSYHSALINYNGKLGVLERSCTTNMMTFMTYALPIGWDALLGYAMTEGEIHGSHMVFCPPFNVLYYDFDIDCICTVRIRGIEDGDLRLDGFGELIGHTSCRPGHIENIRP</sequence>
<protein>
    <recommendedName>
        <fullName evidence="1">F-box domain-containing protein</fullName>
    </recommendedName>
</protein>
<dbReference type="PANTHER" id="PTHR31111:SF98">
    <property type="entry name" value="F-BOX ASSOCIATED UBIQUITINATION EFFECTOR FAMILY PROTEIN-RELATED"/>
    <property type="match status" value="1"/>
</dbReference>
<reference evidence="2 3" key="1">
    <citation type="submission" date="2018-06" db="EMBL/GenBank/DDBJ databases">
        <title>WGS assembly of Brassica rapa FPsc.</title>
        <authorList>
            <person name="Bowman J."/>
            <person name="Kohchi T."/>
            <person name="Yamato K."/>
            <person name="Jenkins J."/>
            <person name="Shu S."/>
            <person name="Ishizaki K."/>
            <person name="Yamaoka S."/>
            <person name="Nishihama R."/>
            <person name="Nakamura Y."/>
            <person name="Berger F."/>
            <person name="Adam C."/>
            <person name="Aki S."/>
            <person name="Althoff F."/>
            <person name="Araki T."/>
            <person name="Arteaga-Vazquez M."/>
            <person name="Balasubrmanian S."/>
            <person name="Bauer D."/>
            <person name="Boehm C."/>
            <person name="Briginshaw L."/>
            <person name="Caballero-Perez J."/>
            <person name="Catarino B."/>
            <person name="Chen F."/>
            <person name="Chiyoda S."/>
            <person name="Chovatia M."/>
            <person name="Davies K."/>
            <person name="Delmans M."/>
            <person name="Demura T."/>
            <person name="Dierschke T."/>
            <person name="Dolan L."/>
            <person name="Dorantes-Acosta A."/>
            <person name="Eklund D."/>
            <person name="Florent S."/>
            <person name="Flores-Sandoval E."/>
            <person name="Fujiyama A."/>
            <person name="Fukuzawa H."/>
            <person name="Galik B."/>
            <person name="Grimanelli D."/>
            <person name="Grimwood J."/>
            <person name="Grossniklaus U."/>
            <person name="Hamada T."/>
            <person name="Haseloff J."/>
            <person name="Hetherington A."/>
            <person name="Higo A."/>
            <person name="Hirakawa Y."/>
            <person name="Hundley H."/>
            <person name="Ikeda Y."/>
            <person name="Inoue K."/>
            <person name="Inoue S."/>
            <person name="Ishida S."/>
            <person name="Jia Q."/>
            <person name="Kakita M."/>
            <person name="Kanazawa T."/>
            <person name="Kawai Y."/>
            <person name="Kawashima T."/>
            <person name="Kennedy M."/>
            <person name="Kinose K."/>
            <person name="Kinoshita T."/>
            <person name="Kohara Y."/>
            <person name="Koide E."/>
            <person name="Komatsu K."/>
            <person name="Kopischke S."/>
            <person name="Kubo M."/>
            <person name="Kyozuka J."/>
            <person name="Lagercrantz U."/>
            <person name="Lin S."/>
            <person name="Lindquist E."/>
            <person name="Lipzen A."/>
            <person name="Lu C."/>
            <person name="Luna E."/>
            <person name="Martienssen R."/>
            <person name="Minamino N."/>
            <person name="Mizutani M."/>
            <person name="Mizutani M."/>
            <person name="Mochizuki N."/>
            <person name="Monte I."/>
            <person name="Mosher R."/>
            <person name="Nagasaki H."/>
            <person name="Nakagami H."/>
            <person name="Naramoto S."/>
            <person name="Nishitani K."/>
            <person name="Ohtani M."/>
            <person name="Okamoto T."/>
            <person name="Okumura M."/>
            <person name="Phillips J."/>
            <person name="Pollak B."/>
            <person name="Reinders A."/>
            <person name="Roevekamp M."/>
            <person name="Sano R."/>
            <person name="Sawa S."/>
            <person name="Schmid M."/>
            <person name="Shirakawa M."/>
            <person name="Solano R."/>
            <person name="Spunde A."/>
            <person name="Suetsugu N."/>
            <person name="Sugano S."/>
            <person name="Sugiyama A."/>
            <person name="Sun R."/>
            <person name="Suzuki Y."/>
            <person name="Takenaka M."/>
            <person name="Takezawa D."/>
            <person name="Tomogane H."/>
            <person name="Tsuzuki M."/>
            <person name="Ueda T."/>
            <person name="Umeda M."/>
            <person name="Ward J."/>
            <person name="Watanabe Y."/>
            <person name="Yazaki K."/>
            <person name="Yokoyama R."/>
            <person name="Yoshitake Y."/>
            <person name="Yotsui I."/>
            <person name="Zachgo S."/>
            <person name="Schmutz J."/>
        </authorList>
    </citation>
    <scope>NUCLEOTIDE SEQUENCE [LARGE SCALE GENOMIC DNA]</scope>
    <source>
        <strain evidence="3">cv. B-3</strain>
    </source>
</reference>
<dbReference type="NCBIfam" id="TIGR01640">
    <property type="entry name" value="F_box_assoc_1"/>
    <property type="match status" value="1"/>
</dbReference>
<gene>
    <name evidence="2" type="ORF">BRARA_D02038</name>
</gene>
<dbReference type="Pfam" id="PF08268">
    <property type="entry name" value="FBA_3"/>
    <property type="match status" value="2"/>
</dbReference>
<dbReference type="Proteomes" id="UP000264353">
    <property type="component" value="Chromosome A4"/>
</dbReference>
<dbReference type="SUPFAM" id="SSF50965">
    <property type="entry name" value="Galactose oxidase, central domain"/>
    <property type="match status" value="1"/>
</dbReference>
<name>A0A397ZMP3_BRACM</name>
<dbReference type="SUPFAM" id="SSF81383">
    <property type="entry name" value="F-box domain"/>
    <property type="match status" value="1"/>
</dbReference>
<evidence type="ECO:0000313" key="2">
    <source>
        <dbReference type="EMBL" id="RID66929.1"/>
    </source>
</evidence>
<evidence type="ECO:0000313" key="3">
    <source>
        <dbReference type="Proteomes" id="UP000264353"/>
    </source>
</evidence>
<dbReference type="SMART" id="SM00256">
    <property type="entry name" value="FBOX"/>
    <property type="match status" value="1"/>
</dbReference>
<accession>A0A397ZMP3</accession>
<organism evidence="2 3">
    <name type="scientific">Brassica campestris</name>
    <name type="common">Field mustard</name>
    <dbReference type="NCBI Taxonomy" id="3711"/>
    <lineage>
        <taxon>Eukaryota</taxon>
        <taxon>Viridiplantae</taxon>
        <taxon>Streptophyta</taxon>
        <taxon>Embryophyta</taxon>
        <taxon>Tracheophyta</taxon>
        <taxon>Spermatophyta</taxon>
        <taxon>Magnoliopsida</taxon>
        <taxon>eudicotyledons</taxon>
        <taxon>Gunneridae</taxon>
        <taxon>Pentapetalae</taxon>
        <taxon>rosids</taxon>
        <taxon>malvids</taxon>
        <taxon>Brassicales</taxon>
        <taxon>Brassicaceae</taxon>
        <taxon>Brassiceae</taxon>
        <taxon>Brassica</taxon>
    </lineage>
</organism>
<dbReference type="InterPro" id="IPR017451">
    <property type="entry name" value="F-box-assoc_interact_dom"/>
</dbReference>
<dbReference type="AlphaFoldDB" id="A0A397ZMP3"/>
<dbReference type="InterPro" id="IPR013187">
    <property type="entry name" value="F-box-assoc_dom_typ3"/>
</dbReference>